<keyword evidence="4 9" id="KW-0812">Transmembrane</keyword>
<dbReference type="Pfam" id="PF00584">
    <property type="entry name" value="SecE"/>
    <property type="match status" value="1"/>
</dbReference>
<evidence type="ECO:0000256" key="2">
    <source>
        <dbReference type="ARBA" id="ARBA00022448"/>
    </source>
</evidence>
<dbReference type="InterPro" id="IPR038379">
    <property type="entry name" value="SecE_sf"/>
</dbReference>
<dbReference type="GO" id="GO:0008320">
    <property type="term" value="F:protein transmembrane transporter activity"/>
    <property type="evidence" value="ECO:0007669"/>
    <property type="project" value="UniProtKB-UniRule"/>
</dbReference>
<dbReference type="Proteomes" id="UP000185739">
    <property type="component" value="Chromosome"/>
</dbReference>
<evidence type="ECO:0000256" key="8">
    <source>
        <dbReference type="ARBA" id="ARBA00023136"/>
    </source>
</evidence>
<dbReference type="Gene3D" id="1.20.5.1030">
    <property type="entry name" value="Preprotein translocase secy subunit"/>
    <property type="match status" value="1"/>
</dbReference>
<keyword evidence="7 9" id="KW-0811">Translocation</keyword>
<comment type="subcellular location">
    <subcellularLocation>
        <location evidence="1">Membrane</location>
    </subcellularLocation>
</comment>
<dbReference type="EMBL" id="CP018839">
    <property type="protein sequence ID" value="APR04592.1"/>
    <property type="molecule type" value="Genomic_DNA"/>
</dbReference>
<dbReference type="HAMAP" id="MF_00422">
    <property type="entry name" value="SecE"/>
    <property type="match status" value="1"/>
</dbReference>
<keyword evidence="2 9" id="KW-0813">Transport</keyword>
<comment type="similarity">
    <text evidence="9">Belongs to the SecE/SEC61-gamma family.</text>
</comment>
<sequence length="115" mass="12486">MADKLKFALALALLAAGVVGFYLLSEQPLVLRVLAVLAGVAAGVAVASFSAPGQRFIGFAREAVTETKKVVWPSRKETVQTTGLVFAFVVVMAIFLWLTDKTLEWVLYDLVLGWK</sequence>
<evidence type="ECO:0000256" key="6">
    <source>
        <dbReference type="ARBA" id="ARBA00022989"/>
    </source>
</evidence>
<evidence type="ECO:0000256" key="1">
    <source>
        <dbReference type="ARBA" id="ARBA00004370"/>
    </source>
</evidence>
<feature type="transmembrane region" description="Helical" evidence="9">
    <location>
        <begin position="78"/>
        <end position="98"/>
    </location>
</feature>
<evidence type="ECO:0000256" key="9">
    <source>
        <dbReference type="HAMAP-Rule" id="MF_00422"/>
    </source>
</evidence>
<name>A0A1H5Z6J5_9RHOO</name>
<comment type="function">
    <text evidence="9">Essential subunit of the Sec protein translocation channel SecYEG. Clamps together the 2 halves of SecY. May contact the channel plug during translocation.</text>
</comment>
<feature type="transmembrane region" description="Helical" evidence="9">
    <location>
        <begin position="7"/>
        <end position="24"/>
    </location>
</feature>
<dbReference type="AlphaFoldDB" id="A0A1H5Z6J5"/>
<keyword evidence="8 9" id="KW-0472">Membrane</keyword>
<keyword evidence="3 9" id="KW-1003">Cell membrane</keyword>
<keyword evidence="11" id="KW-1185">Reference proteome</keyword>
<dbReference type="NCBIfam" id="TIGR00964">
    <property type="entry name" value="secE_bact"/>
    <property type="match status" value="1"/>
</dbReference>
<dbReference type="PRINTS" id="PR01650">
    <property type="entry name" value="SECETRNLCASE"/>
</dbReference>
<dbReference type="KEGG" id="tcl:Tchl_1738"/>
<accession>A0A1H5Z6J5</accession>
<gene>
    <name evidence="9" type="primary">secE</name>
    <name evidence="10" type="ORF">Tchl_1738</name>
</gene>
<reference evidence="10 11" key="1">
    <citation type="submission" date="2016-12" db="EMBL/GenBank/DDBJ databases">
        <title>Complete genome sequence of Thauera chlorobenzoica, a Betaproteobacterium degrading haloaromatics anaerobically to CO2 and halides.</title>
        <authorList>
            <person name="Goris T."/>
            <person name="Mergelsberg M."/>
            <person name="Boll M."/>
        </authorList>
    </citation>
    <scope>NUCLEOTIDE SEQUENCE [LARGE SCALE GENOMIC DNA]</scope>
    <source>
        <strain evidence="10 11">3CB1</strain>
    </source>
</reference>
<organism evidence="10 11">
    <name type="scientific">Thauera chlorobenzoica</name>
    <dbReference type="NCBI Taxonomy" id="96773"/>
    <lineage>
        <taxon>Bacteria</taxon>
        <taxon>Pseudomonadati</taxon>
        <taxon>Pseudomonadota</taxon>
        <taxon>Betaproteobacteria</taxon>
        <taxon>Rhodocyclales</taxon>
        <taxon>Zoogloeaceae</taxon>
        <taxon>Thauera</taxon>
    </lineage>
</organism>
<evidence type="ECO:0000313" key="10">
    <source>
        <dbReference type="EMBL" id="APR04592.1"/>
    </source>
</evidence>
<dbReference type="InterPro" id="IPR001901">
    <property type="entry name" value="Translocase_SecE/Sec61-g"/>
</dbReference>
<dbReference type="PANTHER" id="PTHR33910:SF1">
    <property type="entry name" value="PROTEIN TRANSLOCASE SUBUNIT SECE"/>
    <property type="match status" value="1"/>
</dbReference>
<dbReference type="GO" id="GO:0065002">
    <property type="term" value="P:intracellular protein transmembrane transport"/>
    <property type="evidence" value="ECO:0007669"/>
    <property type="project" value="UniProtKB-UniRule"/>
</dbReference>
<dbReference type="GO" id="GO:0043952">
    <property type="term" value="P:protein transport by the Sec complex"/>
    <property type="evidence" value="ECO:0007669"/>
    <property type="project" value="UniProtKB-UniRule"/>
</dbReference>
<evidence type="ECO:0000256" key="4">
    <source>
        <dbReference type="ARBA" id="ARBA00022692"/>
    </source>
</evidence>
<dbReference type="STRING" id="96773.Tchl_1738"/>
<evidence type="ECO:0000256" key="3">
    <source>
        <dbReference type="ARBA" id="ARBA00022475"/>
    </source>
</evidence>
<evidence type="ECO:0000256" key="7">
    <source>
        <dbReference type="ARBA" id="ARBA00023010"/>
    </source>
</evidence>
<dbReference type="OrthoDB" id="9806365at2"/>
<proteinExistence type="inferred from homology"/>
<feature type="transmembrane region" description="Helical" evidence="9">
    <location>
        <begin position="30"/>
        <end position="51"/>
    </location>
</feature>
<evidence type="ECO:0000313" key="11">
    <source>
        <dbReference type="Proteomes" id="UP000185739"/>
    </source>
</evidence>
<dbReference type="PANTHER" id="PTHR33910">
    <property type="entry name" value="PROTEIN TRANSLOCASE SUBUNIT SECE"/>
    <property type="match status" value="1"/>
</dbReference>
<comment type="caution">
    <text evidence="9">Lacks conserved residue(s) required for the propagation of feature annotation.</text>
</comment>
<protein>
    <recommendedName>
        <fullName evidence="9">Protein translocase subunit SecE</fullName>
    </recommendedName>
</protein>
<dbReference type="GO" id="GO:0009306">
    <property type="term" value="P:protein secretion"/>
    <property type="evidence" value="ECO:0007669"/>
    <property type="project" value="UniProtKB-UniRule"/>
</dbReference>
<dbReference type="GO" id="GO:0006605">
    <property type="term" value="P:protein targeting"/>
    <property type="evidence" value="ECO:0007669"/>
    <property type="project" value="UniProtKB-UniRule"/>
</dbReference>
<dbReference type="NCBIfam" id="NF004371">
    <property type="entry name" value="PRK05740.1-1"/>
    <property type="match status" value="1"/>
</dbReference>
<keyword evidence="5 9" id="KW-0653">Protein transport</keyword>
<dbReference type="GO" id="GO:0005886">
    <property type="term" value="C:plasma membrane"/>
    <property type="evidence" value="ECO:0007669"/>
    <property type="project" value="UniProtKB-UniRule"/>
</dbReference>
<keyword evidence="6 9" id="KW-1133">Transmembrane helix</keyword>
<dbReference type="RefSeq" id="WP_075148052.1">
    <property type="nucleotide sequence ID" value="NZ_CP018839.1"/>
</dbReference>
<evidence type="ECO:0000256" key="5">
    <source>
        <dbReference type="ARBA" id="ARBA00022927"/>
    </source>
</evidence>
<dbReference type="InterPro" id="IPR005807">
    <property type="entry name" value="SecE_bac"/>
</dbReference>
<comment type="subunit">
    <text evidence="9">Component of the Sec protein translocase complex. Heterotrimer consisting of SecY, SecE and SecG subunits. The heterotrimers can form oligomers, although 1 heterotrimer is thought to be able to translocate proteins. Interacts with the ribosome. Interacts with SecDF, and other proteins may be involved. Interacts with SecA.</text>
</comment>